<sequence length="100" mass="11382">MLPRNRRPTPPGEILRHEFLEPLGLSQKELAEALGITRVRLSEILRGKRAITPDTAFRLARFFETTPEFWLGLQTDVSLWDTLQAHGGEYDKIKPVKTAA</sequence>
<evidence type="ECO:0000256" key="1">
    <source>
        <dbReference type="ARBA" id="ARBA00023125"/>
    </source>
</evidence>
<gene>
    <name evidence="3" type="primary">higA</name>
    <name evidence="3" type="ORF">ENV52_11370</name>
</gene>
<dbReference type="EMBL" id="DTGR01000178">
    <property type="protein sequence ID" value="HHS30286.1"/>
    <property type="molecule type" value="Genomic_DNA"/>
</dbReference>
<dbReference type="SMART" id="SM00530">
    <property type="entry name" value="HTH_XRE"/>
    <property type="match status" value="1"/>
</dbReference>
<reference evidence="3" key="1">
    <citation type="journal article" date="2020" name="mSystems">
        <title>Genome- and Community-Level Interaction Insights into Carbon Utilization and Element Cycling Functions of Hydrothermarchaeota in Hydrothermal Sediment.</title>
        <authorList>
            <person name="Zhou Z."/>
            <person name="Liu Y."/>
            <person name="Xu W."/>
            <person name="Pan J."/>
            <person name="Luo Z.H."/>
            <person name="Li M."/>
        </authorList>
    </citation>
    <scope>NUCLEOTIDE SEQUENCE [LARGE SCALE GENOMIC DNA]</scope>
    <source>
        <strain evidence="3">SpSt-767</strain>
    </source>
</reference>
<proteinExistence type="predicted"/>
<dbReference type="Gene3D" id="1.10.260.40">
    <property type="entry name" value="lambda repressor-like DNA-binding domains"/>
    <property type="match status" value="1"/>
</dbReference>
<dbReference type="PANTHER" id="PTHR36924">
    <property type="entry name" value="ANTITOXIN HIGA-1"/>
    <property type="match status" value="1"/>
</dbReference>
<dbReference type="PROSITE" id="PS50943">
    <property type="entry name" value="HTH_CROC1"/>
    <property type="match status" value="1"/>
</dbReference>
<protein>
    <submittedName>
        <fullName evidence="3">Addiction module antidote protein, HigA family</fullName>
    </submittedName>
</protein>
<organism evidence="3">
    <name type="scientific">Desulfobacca acetoxidans</name>
    <dbReference type="NCBI Taxonomy" id="60893"/>
    <lineage>
        <taxon>Bacteria</taxon>
        <taxon>Pseudomonadati</taxon>
        <taxon>Thermodesulfobacteriota</taxon>
        <taxon>Desulfobaccia</taxon>
        <taxon>Desulfobaccales</taxon>
        <taxon>Desulfobaccaceae</taxon>
        <taxon>Desulfobacca</taxon>
    </lineage>
</organism>
<accession>A0A7V6A5B6</accession>
<dbReference type="SUPFAM" id="SSF47413">
    <property type="entry name" value="lambda repressor-like DNA-binding domains"/>
    <property type="match status" value="1"/>
</dbReference>
<dbReference type="InterPro" id="IPR013430">
    <property type="entry name" value="Toxin_antidote_HigA"/>
</dbReference>
<dbReference type="PANTHER" id="PTHR36924:SF1">
    <property type="entry name" value="ANTITOXIN HIGA-1"/>
    <property type="match status" value="1"/>
</dbReference>
<feature type="domain" description="HTH cro/C1-type" evidence="2">
    <location>
        <begin position="23"/>
        <end position="70"/>
    </location>
</feature>
<name>A0A7V6A5B6_9BACT</name>
<dbReference type="CDD" id="cd00093">
    <property type="entry name" value="HTH_XRE"/>
    <property type="match status" value="1"/>
</dbReference>
<dbReference type="InterPro" id="IPR010982">
    <property type="entry name" value="Lambda_DNA-bd_dom_sf"/>
</dbReference>
<dbReference type="GO" id="GO:0003677">
    <property type="term" value="F:DNA binding"/>
    <property type="evidence" value="ECO:0007669"/>
    <property type="project" value="UniProtKB-KW"/>
</dbReference>
<dbReference type="InterPro" id="IPR001387">
    <property type="entry name" value="Cro/C1-type_HTH"/>
</dbReference>
<dbReference type="NCBIfam" id="TIGR02607">
    <property type="entry name" value="antidote_HigA"/>
    <property type="match status" value="1"/>
</dbReference>
<dbReference type="AlphaFoldDB" id="A0A7V6A5B6"/>
<evidence type="ECO:0000259" key="2">
    <source>
        <dbReference type="PROSITE" id="PS50943"/>
    </source>
</evidence>
<comment type="caution">
    <text evidence="3">The sequence shown here is derived from an EMBL/GenBank/DDBJ whole genome shotgun (WGS) entry which is preliminary data.</text>
</comment>
<keyword evidence="1" id="KW-0238">DNA-binding</keyword>
<evidence type="ECO:0000313" key="3">
    <source>
        <dbReference type="EMBL" id="HHS30286.1"/>
    </source>
</evidence>
<dbReference type="Pfam" id="PF01381">
    <property type="entry name" value="HTH_3"/>
    <property type="match status" value="1"/>
</dbReference>